<reference evidence="1 2" key="1">
    <citation type="submission" date="2019-03" db="EMBL/GenBank/DDBJ databases">
        <title>Glutamicibacter sp. LJH19 genome.</title>
        <authorList>
            <person name="Sinai Borker S."/>
            <person name="Kumar R."/>
        </authorList>
    </citation>
    <scope>NUCLEOTIDE SEQUENCE [LARGE SCALE GENOMIC DNA]</scope>
    <source>
        <strain evidence="1 2">LJH19</strain>
    </source>
</reference>
<name>A0A4Y8TU37_9MICC</name>
<dbReference type="AlphaFoldDB" id="A0A4Y8TU37"/>
<dbReference type="RefSeq" id="WP_134780713.1">
    <property type="nucleotide sequence ID" value="NZ_SPDS01000002.1"/>
</dbReference>
<sequence length="190" mass="21618">MDPQDVLILPDVTAWRAWLDEHEETSDGVWLVVAKKGITSPTSLAVAQALPEALCSGWIDAIRRKRDDTTFLQRYTPRRKNSVWSQKNTEFAQELIDQGRMRPRGFAEIQKAKDGRWERAYQGQATAQVPPDLQEALDRSTMAAKNFAALKSQPRYHILHQLMIARTEKTRTARLARFVAELEQGPEGCS</sequence>
<evidence type="ECO:0000313" key="2">
    <source>
        <dbReference type="Proteomes" id="UP000297638"/>
    </source>
</evidence>
<evidence type="ECO:0000313" key="1">
    <source>
        <dbReference type="EMBL" id="TFH54845.1"/>
    </source>
</evidence>
<gene>
    <name evidence="1" type="ORF">EXY26_12735</name>
</gene>
<organism evidence="1 2">
    <name type="scientific">Glutamicibacter arilaitensis</name>
    <dbReference type="NCBI Taxonomy" id="256701"/>
    <lineage>
        <taxon>Bacteria</taxon>
        <taxon>Bacillati</taxon>
        <taxon>Actinomycetota</taxon>
        <taxon>Actinomycetes</taxon>
        <taxon>Micrococcales</taxon>
        <taxon>Micrococcaceae</taxon>
        <taxon>Glutamicibacter</taxon>
    </lineage>
</organism>
<protein>
    <recommendedName>
        <fullName evidence="3">Bacteriocin-protection protein</fullName>
    </recommendedName>
</protein>
<accession>A0A4Y8TU37</accession>
<proteinExistence type="predicted"/>
<evidence type="ECO:0008006" key="3">
    <source>
        <dbReference type="Google" id="ProtNLM"/>
    </source>
</evidence>
<dbReference type="Proteomes" id="UP000297638">
    <property type="component" value="Unassembled WGS sequence"/>
</dbReference>
<dbReference type="Pfam" id="PF13376">
    <property type="entry name" value="OmdA"/>
    <property type="match status" value="1"/>
</dbReference>
<dbReference type="EMBL" id="SPDS01000002">
    <property type="protein sequence ID" value="TFH54845.1"/>
    <property type="molecule type" value="Genomic_DNA"/>
</dbReference>
<comment type="caution">
    <text evidence="1">The sequence shown here is derived from an EMBL/GenBank/DDBJ whole genome shotgun (WGS) entry which is preliminary data.</text>
</comment>